<reference evidence="1 2" key="1">
    <citation type="journal article" date="2017" name="Curr. Biol.">
        <title>The Evolution of Venom by Co-option of Single-Copy Genes.</title>
        <authorList>
            <person name="Martinson E.O."/>
            <person name="Mrinalini"/>
            <person name="Kelkar Y.D."/>
            <person name="Chang C.H."/>
            <person name="Werren J.H."/>
        </authorList>
    </citation>
    <scope>NUCLEOTIDE SEQUENCE [LARGE SCALE GENOMIC DNA]</scope>
    <source>
        <strain evidence="1 2">Alberta</strain>
        <tissue evidence="1">Whole body</tissue>
    </source>
</reference>
<dbReference type="EMBL" id="NNAY01000004">
    <property type="protein sequence ID" value="OXU32207.1"/>
    <property type="molecule type" value="Genomic_DNA"/>
</dbReference>
<evidence type="ECO:0000313" key="1">
    <source>
        <dbReference type="EMBL" id="OXU32207.1"/>
    </source>
</evidence>
<proteinExistence type="predicted"/>
<gene>
    <name evidence="1" type="ORF">TSAR_008001</name>
</gene>
<organism evidence="1 2">
    <name type="scientific">Trichomalopsis sarcophagae</name>
    <dbReference type="NCBI Taxonomy" id="543379"/>
    <lineage>
        <taxon>Eukaryota</taxon>
        <taxon>Metazoa</taxon>
        <taxon>Ecdysozoa</taxon>
        <taxon>Arthropoda</taxon>
        <taxon>Hexapoda</taxon>
        <taxon>Insecta</taxon>
        <taxon>Pterygota</taxon>
        <taxon>Neoptera</taxon>
        <taxon>Endopterygota</taxon>
        <taxon>Hymenoptera</taxon>
        <taxon>Apocrita</taxon>
        <taxon>Proctotrupomorpha</taxon>
        <taxon>Chalcidoidea</taxon>
        <taxon>Pteromalidae</taxon>
        <taxon>Pteromalinae</taxon>
        <taxon>Trichomalopsis</taxon>
    </lineage>
</organism>
<evidence type="ECO:0000313" key="2">
    <source>
        <dbReference type="Proteomes" id="UP000215335"/>
    </source>
</evidence>
<feature type="non-terminal residue" evidence="1">
    <location>
        <position position="1"/>
    </location>
</feature>
<comment type="caution">
    <text evidence="1">The sequence shown here is derived from an EMBL/GenBank/DDBJ whole genome shotgun (WGS) entry which is preliminary data.</text>
</comment>
<dbReference type="Proteomes" id="UP000215335">
    <property type="component" value="Unassembled WGS sequence"/>
</dbReference>
<sequence length="71" mass="7876">RGSFSGENSVIFNWITISRCDGDFSQRPRFTRVSMQLAARAASRTSCSHVCFAFQPLVATPVETAVFAMRT</sequence>
<dbReference type="AlphaFoldDB" id="A0A232FPB5"/>
<keyword evidence="2" id="KW-1185">Reference proteome</keyword>
<name>A0A232FPB5_9HYME</name>
<protein>
    <submittedName>
        <fullName evidence="1">Uncharacterized protein</fullName>
    </submittedName>
</protein>
<accession>A0A232FPB5</accession>